<protein>
    <submittedName>
        <fullName evidence="2">Uncharacterized protein</fullName>
    </submittedName>
</protein>
<organism evidence="2 3">
    <name type="scientific">Klebsormidium nitens</name>
    <name type="common">Green alga</name>
    <name type="synonym">Ulothrix nitens</name>
    <dbReference type="NCBI Taxonomy" id="105231"/>
    <lineage>
        <taxon>Eukaryota</taxon>
        <taxon>Viridiplantae</taxon>
        <taxon>Streptophyta</taxon>
        <taxon>Klebsormidiophyceae</taxon>
        <taxon>Klebsormidiales</taxon>
        <taxon>Klebsormidiaceae</taxon>
        <taxon>Klebsormidium</taxon>
    </lineage>
</organism>
<accession>A0A1Y1IFE7</accession>
<keyword evidence="3" id="KW-1185">Reference proteome</keyword>
<dbReference type="AlphaFoldDB" id="A0A1Y1IFE7"/>
<dbReference type="Proteomes" id="UP000054558">
    <property type="component" value="Unassembled WGS sequence"/>
</dbReference>
<evidence type="ECO:0000313" key="3">
    <source>
        <dbReference type="Proteomes" id="UP000054558"/>
    </source>
</evidence>
<sequence length="309" mass="32338">MSLVLRDSFVFSQSLPIERSVSSRRSRGPTTGSPSSFDSAQTFFDGHLSTLPCSNWPLYGPPFSFCAALYPTDGPRSSLPSPTFSLTVDNLPFSLPTPTPTPPNGEGLVDSSQAADVTMAAAVPVPTTLGMLLALLAILGAAGGASAQTYASVGGCPSTGASIGVRESILFQVGCRFGTPPNNDNCFYDTNGDPTDPQCPYAVDTSGNLRIVRNACPSVAYVGSTPYPIQGIACVYNFYTIREFCYYNSRSGQHIPQMGVSPSGQTVTIGGCPGALVPVPQPALPTLLPTPTPTPSNRKANTRLELNSD</sequence>
<evidence type="ECO:0000313" key="2">
    <source>
        <dbReference type="EMBL" id="GAQ88199.1"/>
    </source>
</evidence>
<reference evidence="2 3" key="1">
    <citation type="journal article" date="2014" name="Nat. Commun.">
        <title>Klebsormidium flaccidum genome reveals primary factors for plant terrestrial adaptation.</title>
        <authorList>
            <person name="Hori K."/>
            <person name="Maruyama F."/>
            <person name="Fujisawa T."/>
            <person name="Togashi T."/>
            <person name="Yamamoto N."/>
            <person name="Seo M."/>
            <person name="Sato S."/>
            <person name="Yamada T."/>
            <person name="Mori H."/>
            <person name="Tajima N."/>
            <person name="Moriyama T."/>
            <person name="Ikeuchi M."/>
            <person name="Watanabe M."/>
            <person name="Wada H."/>
            <person name="Kobayashi K."/>
            <person name="Saito M."/>
            <person name="Masuda T."/>
            <person name="Sasaki-Sekimoto Y."/>
            <person name="Mashiguchi K."/>
            <person name="Awai K."/>
            <person name="Shimojima M."/>
            <person name="Masuda S."/>
            <person name="Iwai M."/>
            <person name="Nobusawa T."/>
            <person name="Narise T."/>
            <person name="Kondo S."/>
            <person name="Saito H."/>
            <person name="Sato R."/>
            <person name="Murakawa M."/>
            <person name="Ihara Y."/>
            <person name="Oshima-Yamada Y."/>
            <person name="Ohtaka K."/>
            <person name="Satoh M."/>
            <person name="Sonobe K."/>
            <person name="Ishii M."/>
            <person name="Ohtani R."/>
            <person name="Kanamori-Sato M."/>
            <person name="Honoki R."/>
            <person name="Miyazaki D."/>
            <person name="Mochizuki H."/>
            <person name="Umetsu J."/>
            <person name="Higashi K."/>
            <person name="Shibata D."/>
            <person name="Kamiya Y."/>
            <person name="Sato N."/>
            <person name="Nakamura Y."/>
            <person name="Tabata S."/>
            <person name="Ida S."/>
            <person name="Kurokawa K."/>
            <person name="Ohta H."/>
        </authorList>
    </citation>
    <scope>NUCLEOTIDE SEQUENCE [LARGE SCALE GENOMIC DNA]</scope>
    <source>
        <strain evidence="2 3">NIES-2285</strain>
    </source>
</reference>
<name>A0A1Y1IFE7_KLENI</name>
<dbReference type="EMBL" id="DF237357">
    <property type="protein sequence ID" value="GAQ88199.1"/>
    <property type="molecule type" value="Genomic_DNA"/>
</dbReference>
<feature type="region of interest" description="Disordered" evidence="1">
    <location>
        <begin position="283"/>
        <end position="309"/>
    </location>
</feature>
<evidence type="ECO:0000256" key="1">
    <source>
        <dbReference type="SAM" id="MobiDB-lite"/>
    </source>
</evidence>
<feature type="compositionally biased region" description="Polar residues" evidence="1">
    <location>
        <begin position="296"/>
        <end position="309"/>
    </location>
</feature>
<gene>
    <name evidence="2" type="ORF">KFL_004080080</name>
</gene>
<feature type="compositionally biased region" description="Pro residues" evidence="1">
    <location>
        <begin position="283"/>
        <end position="294"/>
    </location>
</feature>
<proteinExistence type="predicted"/>